<organism evidence="1 2">
    <name type="scientific">Mucilaginibacter ginsenosidivorax</name>
    <dbReference type="NCBI Taxonomy" id="862126"/>
    <lineage>
        <taxon>Bacteria</taxon>
        <taxon>Pseudomonadati</taxon>
        <taxon>Bacteroidota</taxon>
        <taxon>Sphingobacteriia</taxon>
        <taxon>Sphingobacteriales</taxon>
        <taxon>Sphingobacteriaceae</taxon>
        <taxon>Mucilaginibacter</taxon>
    </lineage>
</organism>
<keyword evidence="2" id="KW-1185">Reference proteome</keyword>
<name>A0A5B8W4X5_9SPHI</name>
<sequence length="107" mass="12169">MTDNISAYKFDWPPITVEGYKKAENKVIMVFNLDVRTPAKVDHVIQYVVGRTVWCSLNSPVNVNILLSFDFRGQGIIVTKTQSLKSELLRLLNKANINNQVSIDFLI</sequence>
<proteinExistence type="predicted"/>
<reference evidence="1 2" key="1">
    <citation type="journal article" date="2013" name="J. Microbiol.">
        <title>Mucilaginibacter ginsenosidivorax sp. nov., with ginsenoside converting activity isolated from sediment.</title>
        <authorList>
            <person name="Kim J.K."/>
            <person name="Choi T.E."/>
            <person name="Liu Q.M."/>
            <person name="Park H.Y."/>
            <person name="Yi T.H."/>
            <person name="Yoon M.H."/>
            <person name="Kim S.C."/>
            <person name="Im W.T."/>
        </authorList>
    </citation>
    <scope>NUCLEOTIDE SEQUENCE [LARGE SCALE GENOMIC DNA]</scope>
    <source>
        <strain evidence="1 2">KHI28</strain>
    </source>
</reference>
<protein>
    <submittedName>
        <fullName evidence="1">Uncharacterized protein</fullName>
    </submittedName>
</protein>
<evidence type="ECO:0000313" key="2">
    <source>
        <dbReference type="Proteomes" id="UP000321362"/>
    </source>
</evidence>
<dbReference type="EMBL" id="CP042437">
    <property type="protein sequence ID" value="QEC78477.1"/>
    <property type="molecule type" value="Genomic_DNA"/>
</dbReference>
<evidence type="ECO:0000313" key="1">
    <source>
        <dbReference type="EMBL" id="QEC78477.1"/>
    </source>
</evidence>
<accession>A0A5B8W4X5</accession>
<dbReference type="RefSeq" id="WP_147057150.1">
    <property type="nucleotide sequence ID" value="NZ_CP042437.1"/>
</dbReference>
<dbReference type="AlphaFoldDB" id="A0A5B8W4X5"/>
<dbReference type="OrthoDB" id="798530at2"/>
<gene>
    <name evidence="1" type="ORF">FSB76_21935</name>
</gene>
<dbReference type="Proteomes" id="UP000321362">
    <property type="component" value="Chromosome"/>
</dbReference>
<dbReference type="KEGG" id="mgk:FSB76_21935"/>